<evidence type="ECO:0000313" key="1">
    <source>
        <dbReference type="EMBL" id="BBO34213.1"/>
    </source>
</evidence>
<dbReference type="AlphaFoldDB" id="A0A5K7XJ25"/>
<protein>
    <submittedName>
        <fullName evidence="1">Uncharacterized protein</fullName>
    </submittedName>
</protein>
<proteinExistence type="predicted"/>
<dbReference type="Proteomes" id="UP000326837">
    <property type="component" value="Chromosome"/>
</dbReference>
<name>A0A5K7XJ25_9BACT</name>
<keyword evidence="2" id="KW-1185">Reference proteome</keyword>
<evidence type="ECO:0000313" key="2">
    <source>
        <dbReference type="Proteomes" id="UP000326837"/>
    </source>
</evidence>
<sequence length="60" mass="6954">MPYEKPTLQQIQDAVEASACLRKFQPVLANIIATVSLYESPPIGQLIDLWRLRKSEWFYS</sequence>
<dbReference type="KEGG" id="lpav:PLANPX_3825"/>
<dbReference type="EMBL" id="AP021861">
    <property type="protein sequence ID" value="BBO34213.1"/>
    <property type="molecule type" value="Genomic_DNA"/>
</dbReference>
<gene>
    <name evidence="1" type="ORF">PLANPX_3825</name>
</gene>
<accession>A0A5K7XJ25</accession>
<organism evidence="1 2">
    <name type="scientific">Lacipirellula parvula</name>
    <dbReference type="NCBI Taxonomy" id="2650471"/>
    <lineage>
        <taxon>Bacteria</taxon>
        <taxon>Pseudomonadati</taxon>
        <taxon>Planctomycetota</taxon>
        <taxon>Planctomycetia</taxon>
        <taxon>Pirellulales</taxon>
        <taxon>Lacipirellulaceae</taxon>
        <taxon>Lacipirellula</taxon>
    </lineage>
</organism>
<reference evidence="2" key="1">
    <citation type="submission" date="2019-10" db="EMBL/GenBank/DDBJ databases">
        <title>Lacipirellula parvula gen. nov., sp. nov., representing a lineage of planctomycetes widespread in freshwater anoxic habitats, and description of the family Lacipirellulaceae.</title>
        <authorList>
            <person name="Dedysh S.N."/>
            <person name="Kulichevskaya I.S."/>
            <person name="Beletsky A.V."/>
            <person name="Rakitin A.L."/>
            <person name="Mardanov A.V."/>
            <person name="Ivanova A.A."/>
            <person name="Saltykova V.X."/>
            <person name="Rijpstra W.I.C."/>
            <person name="Sinninghe Damste J.S."/>
            <person name="Ravin N.V."/>
        </authorList>
    </citation>
    <scope>NUCLEOTIDE SEQUENCE [LARGE SCALE GENOMIC DNA]</scope>
    <source>
        <strain evidence="2">PX69</strain>
    </source>
</reference>
<dbReference type="RefSeq" id="WP_152099836.1">
    <property type="nucleotide sequence ID" value="NZ_AP021861.1"/>
</dbReference>